<dbReference type="PIR" id="H96611">
    <property type="entry name" value="H96611"/>
</dbReference>
<evidence type="ECO:0000256" key="2">
    <source>
        <dbReference type="SAM" id="Phobius"/>
    </source>
</evidence>
<name>Q9FVS8_ARATH</name>
<feature type="transmembrane region" description="Helical" evidence="2">
    <location>
        <begin position="183"/>
        <end position="201"/>
    </location>
</feature>
<keyword evidence="2" id="KW-1133">Transmembrane helix</keyword>
<keyword evidence="2" id="KW-0812">Transmembrane</keyword>
<accession>Q9FVS8</accession>
<keyword evidence="2" id="KW-0472">Membrane</keyword>
<protein>
    <submittedName>
        <fullName evidence="5">Uncharacterized protein T8L23.22</fullName>
    </submittedName>
</protein>
<dbReference type="Pfam" id="PF05617">
    <property type="entry name" value="Prolamin_like"/>
    <property type="match status" value="1"/>
</dbReference>
<evidence type="ECO:0000313" key="5">
    <source>
        <dbReference type="EMBL" id="AAG50740.1"/>
    </source>
</evidence>
<dbReference type="PANTHER" id="PTHR33780:SF10">
    <property type="entry name" value="TRANSMEMBRANE PROTEIN"/>
    <property type="match status" value="1"/>
</dbReference>
<dbReference type="PANTHER" id="PTHR33780">
    <property type="entry name" value="EXPRESSED PROTEIN"/>
    <property type="match status" value="1"/>
</dbReference>
<evidence type="ECO:0000256" key="1">
    <source>
        <dbReference type="ARBA" id="ARBA00022729"/>
    </source>
</evidence>
<feature type="chain" id="PRO_5004325614" evidence="3">
    <location>
        <begin position="21"/>
        <end position="278"/>
    </location>
</feature>
<dbReference type="InterPro" id="IPR008502">
    <property type="entry name" value="Prolamin-like"/>
</dbReference>
<evidence type="ECO:0000256" key="3">
    <source>
        <dbReference type="SAM" id="SignalP"/>
    </source>
</evidence>
<reference evidence="5" key="2">
    <citation type="submission" date="2001-01" db="EMBL/GenBank/DDBJ databases">
        <title>Arabidopsis thaliana chromosome 1 BAC T8L23 genomic sequence.</title>
        <authorList>
            <person name="Lin X."/>
            <person name="Kaul S."/>
            <person name="Town C.D."/>
            <person name="Benito M.-I."/>
            <person name="Creasy T.H."/>
            <person name="Haas B.J."/>
            <person name="Wu D."/>
            <person name="Maiti R."/>
            <person name="Ronning C.M."/>
            <person name="Koo H."/>
            <person name="Fujii C.Y."/>
            <person name="Utterback T.R."/>
            <person name="Barnstead M.E."/>
            <person name="Bowman C.L."/>
            <person name="White O."/>
            <person name="Nierman W.C."/>
            <person name="Fraser C.M."/>
        </authorList>
    </citation>
    <scope>NUCLEOTIDE SEQUENCE</scope>
</reference>
<dbReference type="TAIR" id="AT1G57765"/>
<proteinExistence type="predicted"/>
<gene>
    <name evidence="5" type="primary">T8L23.22</name>
</gene>
<evidence type="ECO:0000259" key="4">
    <source>
        <dbReference type="Pfam" id="PF05617"/>
    </source>
</evidence>
<sequence>MAKLSSHVTALFIVATLVCAFIPVISVEEAEAKSLWNTCLVKITPKCALNIIYVVFGNGTLIESCCHDLVQEGKVCHDNLIKYIADRPSLIGRETQYLKKRDDESVLLCAQAKIQETSRYERDLDLDDYSFMVASSTLRFDLSPLLLRIDRVASSGLLIFAATKFTIKLILFHANIASSSRLLEILSSFVLILLLMILSGISGDPNSSSTGAKAESHTSSSKTGTKVIFILLGFGAVAGLSFFLYKLWQKKKRDEQYARLLKLFEEDDELEVELGLRD</sequence>
<organism evidence="5">
    <name type="scientific">Arabidopsis thaliana</name>
    <name type="common">Mouse-ear cress</name>
    <dbReference type="NCBI Taxonomy" id="3702"/>
    <lineage>
        <taxon>Eukaryota</taxon>
        <taxon>Viridiplantae</taxon>
        <taxon>Streptophyta</taxon>
        <taxon>Embryophyta</taxon>
        <taxon>Tracheophyta</taxon>
        <taxon>Spermatophyta</taxon>
        <taxon>Magnoliopsida</taxon>
        <taxon>eudicotyledons</taxon>
        <taxon>Gunneridae</taxon>
        <taxon>Pentapetalae</taxon>
        <taxon>rosids</taxon>
        <taxon>malvids</taxon>
        <taxon>Brassicales</taxon>
        <taxon>Brassicaceae</taxon>
        <taxon>Camelineae</taxon>
        <taxon>Arabidopsis</taxon>
    </lineage>
</organism>
<reference key="1">
    <citation type="journal article" date="2000" name="Nature">
        <title>Sequence and analysis of chromosome 1 of the plant Arabidopsis thaliana.</title>
        <authorList>
            <person name="Theologis A."/>
            <person name="Ecker J.R."/>
            <person name="Palm C.J."/>
            <person name="Federspiel N.A."/>
            <person name="Kaul S."/>
            <person name="White O."/>
            <person name="Alonso J."/>
            <person name="Altafi H."/>
            <person name="Araujo R."/>
            <person name="Bowman C.L."/>
            <person name="Brooks S.Y."/>
            <person name="Buehler E."/>
            <person name="Chan A."/>
            <person name="Chao Q."/>
            <person name="Chen H."/>
            <person name="Cheuk R.F."/>
            <person name="Chin C.W."/>
            <person name="Chung M.K."/>
            <person name="Conn L."/>
            <person name="Conway A.B."/>
            <person name="Conway A.R."/>
            <person name="Creasy T.H."/>
            <person name="Dewar K."/>
            <person name="Dunn P."/>
            <person name="Etgu P."/>
            <person name="Feldblyum T.V."/>
            <person name="Feng J."/>
            <person name="Fong B."/>
            <person name="Fujii C.Y."/>
            <person name="Gill J.E."/>
            <person name="Goldsmith A.D."/>
            <person name="Haas B."/>
            <person name="Hansen N.F."/>
            <person name="Hughes B."/>
            <person name="Huizar L."/>
            <person name="Hunter J.L."/>
            <person name="Jenkins J."/>
            <person name="Johnson-Hopson C."/>
            <person name="Khan S."/>
            <person name="Khaykin E."/>
            <person name="Kim C.J."/>
            <person name="Koo H.L."/>
            <person name="Kremenetskaia I."/>
            <person name="Kurtz D.B."/>
            <person name="Kwan A."/>
            <person name="Lam B."/>
            <person name="Langin-Hooper S."/>
            <person name="Lee A."/>
            <person name="Lee J.M."/>
            <person name="Lenz C.A."/>
            <person name="Li J.H."/>
            <person name="Li Y."/>
            <person name="Lin X."/>
            <person name="Liu S.X."/>
            <person name="Liu Z.A."/>
            <person name="Luros J.S."/>
            <person name="Maiti R."/>
            <person name="Marziali A."/>
            <person name="Militscher J."/>
            <person name="Miranda M."/>
            <person name="Nguyen M."/>
            <person name="Nierman W.C."/>
            <person name="Osborne B.I."/>
            <person name="Pai G."/>
            <person name="Peterson J."/>
            <person name="Pham P.K."/>
            <person name="Rizzo M."/>
            <person name="Rooney T."/>
            <person name="Rowley D."/>
            <person name="Sakano H."/>
            <person name="Salzberg S.L."/>
            <person name="Schwartz J.R."/>
            <person name="Shinn P."/>
            <person name="Southwick A.M."/>
            <person name="Sun H."/>
            <person name="Tallon L.J."/>
            <person name="Tambunga G."/>
            <person name="Toriumi M.J."/>
            <person name="Town C.D."/>
            <person name="Utterback T."/>
            <person name="Van Aken S."/>
            <person name="Vaysberg M."/>
            <person name="Vysotskaia V.S."/>
            <person name="Walker M."/>
            <person name="Wu D."/>
            <person name="Yu G."/>
            <person name="Fraser C.M."/>
            <person name="Venter J.C."/>
            <person name="Davis R.W."/>
        </authorList>
    </citation>
    <scope>NUCLEOTIDE SEQUENCE [LARGE SCALE GENOMIC DNA]</scope>
    <source>
        <strain>cv. Columbia</strain>
    </source>
</reference>
<feature type="signal peptide" evidence="3">
    <location>
        <begin position="1"/>
        <end position="20"/>
    </location>
</feature>
<feature type="transmembrane region" description="Helical" evidence="2">
    <location>
        <begin position="152"/>
        <end position="171"/>
    </location>
</feature>
<feature type="domain" description="Prolamin-like" evidence="4">
    <location>
        <begin position="38"/>
        <end position="92"/>
    </location>
</feature>
<dbReference type="ExpressionAtlas" id="Q9FVS8">
    <property type="expression patterns" value="baseline and differential"/>
</dbReference>
<dbReference type="AlphaFoldDB" id="Q9FVS8"/>
<dbReference type="EMBL" id="AC079733">
    <property type="protein sequence ID" value="AAG50740.1"/>
    <property type="molecule type" value="Genomic_DNA"/>
</dbReference>
<feature type="transmembrane region" description="Helical" evidence="2">
    <location>
        <begin position="227"/>
        <end position="245"/>
    </location>
</feature>
<keyword evidence="1 3" id="KW-0732">Signal</keyword>